<reference evidence="2" key="2">
    <citation type="submission" date="2020-08" db="EMBL/GenBank/DDBJ databases">
        <authorList>
            <person name="Shumante A."/>
            <person name="Zimin A.V."/>
            <person name="Puiu D."/>
            <person name="Salzberg S.L."/>
        </authorList>
    </citation>
    <scope>NUCLEOTIDE SEQUENCE</scope>
    <source>
        <strain evidence="2">WC2-LM</strain>
        <tissue evidence="2">Liver</tissue>
    </source>
</reference>
<reference evidence="3 4" key="1">
    <citation type="submission" date="2019-04" db="EMBL/GenBank/DDBJ databases">
        <authorList>
            <person name="Alioto T."/>
            <person name="Alioto T."/>
        </authorList>
    </citation>
    <scope>NUCLEOTIDE SEQUENCE [LARGE SCALE GENOMIC DNA]</scope>
</reference>
<name>A0A5E4CUB6_MARMO</name>
<dbReference type="EMBL" id="CABDUW010002091">
    <property type="protein sequence ID" value="VTJ85406.1"/>
    <property type="molecule type" value="Genomic_DNA"/>
</dbReference>
<evidence type="ECO:0000313" key="3">
    <source>
        <dbReference type="EMBL" id="VTJ85406.1"/>
    </source>
</evidence>
<dbReference type="Proteomes" id="UP000662637">
    <property type="component" value="Unassembled WGS sequence"/>
</dbReference>
<evidence type="ECO:0000313" key="2">
    <source>
        <dbReference type="EMBL" id="KAF7472686.1"/>
    </source>
</evidence>
<dbReference type="Proteomes" id="UP000335636">
    <property type="component" value="Unassembled WGS sequence"/>
</dbReference>
<sequence length="276" mass="28902">MPQEESWGGLGVGCAGPRPGSVVGLLVFVGVLETEPGATHTLSEVPQGAAGWVLELSQALTSGSAIWGPPCASSEVPAHQLGFLVVTSCLRPPGARLLLLANWGGLRACWLALDPTPGFLTIQKHPAVKGALGPWTPHHGPPRWQLWALAVCLLHIVNNPTRGWELGRQGAGRTGSGRQSREKGSQSPAGTWTFSRSASTDLDRRMRLLWASLLCWALPPPAQGKAHSPLYLRVSKGQLQTGECGGCVAGGGGQERGPHPPASPHQPWDSPAGPGD</sequence>
<feature type="compositionally biased region" description="Polar residues" evidence="1">
    <location>
        <begin position="185"/>
        <end position="196"/>
    </location>
</feature>
<gene>
    <name evidence="2" type="ORF">GHT09_016440</name>
    <name evidence="3" type="ORF">MONAX_5E007180</name>
</gene>
<dbReference type="AlphaFoldDB" id="A0A5E4CUB6"/>
<keyword evidence="4" id="KW-1185">Reference proteome</keyword>
<protein>
    <submittedName>
        <fullName evidence="3">Uncharacterized protein</fullName>
    </submittedName>
</protein>
<feature type="region of interest" description="Disordered" evidence="1">
    <location>
        <begin position="165"/>
        <end position="196"/>
    </location>
</feature>
<evidence type="ECO:0000313" key="4">
    <source>
        <dbReference type="Proteomes" id="UP000335636"/>
    </source>
</evidence>
<accession>A0A5E4CUB6</accession>
<feature type="region of interest" description="Disordered" evidence="1">
    <location>
        <begin position="245"/>
        <end position="276"/>
    </location>
</feature>
<dbReference type="EMBL" id="WJEC01006486">
    <property type="protein sequence ID" value="KAF7472686.1"/>
    <property type="molecule type" value="Genomic_DNA"/>
</dbReference>
<evidence type="ECO:0000256" key="1">
    <source>
        <dbReference type="SAM" id="MobiDB-lite"/>
    </source>
</evidence>
<feature type="compositionally biased region" description="Gly residues" evidence="1">
    <location>
        <begin position="245"/>
        <end position="255"/>
    </location>
</feature>
<proteinExistence type="predicted"/>
<organism evidence="3 4">
    <name type="scientific">Marmota monax</name>
    <name type="common">Woodchuck</name>
    <dbReference type="NCBI Taxonomy" id="9995"/>
    <lineage>
        <taxon>Eukaryota</taxon>
        <taxon>Metazoa</taxon>
        <taxon>Chordata</taxon>
        <taxon>Craniata</taxon>
        <taxon>Vertebrata</taxon>
        <taxon>Euteleostomi</taxon>
        <taxon>Mammalia</taxon>
        <taxon>Eutheria</taxon>
        <taxon>Euarchontoglires</taxon>
        <taxon>Glires</taxon>
        <taxon>Rodentia</taxon>
        <taxon>Sciuromorpha</taxon>
        <taxon>Sciuridae</taxon>
        <taxon>Xerinae</taxon>
        <taxon>Marmotini</taxon>
        <taxon>Marmota</taxon>
    </lineage>
</organism>